<dbReference type="PRINTS" id="PR00455">
    <property type="entry name" value="HTHTETR"/>
</dbReference>
<evidence type="ECO:0000313" key="4">
    <source>
        <dbReference type="EMBL" id="QTN36915.1"/>
    </source>
</evidence>
<dbReference type="Proteomes" id="UP000665026">
    <property type="component" value="Chromosome"/>
</dbReference>
<evidence type="ECO:0000313" key="5">
    <source>
        <dbReference type="Proteomes" id="UP000665026"/>
    </source>
</evidence>
<accession>A0A975ERK4</accession>
<feature type="domain" description="HTH tetR-type" evidence="3">
    <location>
        <begin position="9"/>
        <end position="69"/>
    </location>
</feature>
<evidence type="ECO:0000256" key="1">
    <source>
        <dbReference type="ARBA" id="ARBA00023125"/>
    </source>
</evidence>
<organism evidence="4 5">
    <name type="scientific">Cognatishimia activa</name>
    <dbReference type="NCBI Taxonomy" id="1715691"/>
    <lineage>
        <taxon>Bacteria</taxon>
        <taxon>Pseudomonadati</taxon>
        <taxon>Pseudomonadota</taxon>
        <taxon>Alphaproteobacteria</taxon>
        <taxon>Rhodobacterales</taxon>
        <taxon>Paracoccaceae</taxon>
        <taxon>Cognatishimia</taxon>
    </lineage>
</organism>
<sequence length="193" mass="21964">MKCQTQVMNKRELSILDAAQTVFAKYGVSKTTMGDIAEAAGVARQTVYNAFATKNDILRATVRLETEKTIAEVRAAWEKSASLEERIDIFHEVGPLRWYEIVQTYPDIAELLEGLHHIAAEEMQKGQLAWENMFIEMFEQQGVESVDPDLSHQDLADFLFYSGKTAKYGAESSDHMRKRLRACKIAFLNLVKR</sequence>
<gene>
    <name evidence="4" type="ORF">HZ995_05230</name>
</gene>
<reference evidence="4" key="1">
    <citation type="submission" date="2020-07" db="EMBL/GenBank/DDBJ databases">
        <title>Genome sequences of bacteria associated with the marine, planktonic diatom Thalassiosira profunda strain ECT2AJA-044.</title>
        <authorList>
            <person name="Gargas C.B."/>
            <person name="Roberts W.R."/>
            <person name="Alverson A.J."/>
        </authorList>
    </citation>
    <scope>NUCLEOTIDE SEQUENCE</scope>
    <source>
        <strain evidence="4">ECT2AJA-044</strain>
    </source>
</reference>
<dbReference type="AlphaFoldDB" id="A0A975ERK4"/>
<dbReference type="Gene3D" id="1.10.357.10">
    <property type="entry name" value="Tetracycline Repressor, domain 2"/>
    <property type="match status" value="1"/>
</dbReference>
<dbReference type="InterPro" id="IPR009057">
    <property type="entry name" value="Homeodomain-like_sf"/>
</dbReference>
<dbReference type="PANTHER" id="PTHR30055:SF146">
    <property type="entry name" value="HTH-TYPE TRANSCRIPTIONAL DUAL REGULATOR CECR"/>
    <property type="match status" value="1"/>
</dbReference>
<dbReference type="EMBL" id="CP060010">
    <property type="protein sequence ID" value="QTN36915.1"/>
    <property type="molecule type" value="Genomic_DNA"/>
</dbReference>
<dbReference type="SUPFAM" id="SSF46689">
    <property type="entry name" value="Homeodomain-like"/>
    <property type="match status" value="1"/>
</dbReference>
<protein>
    <submittedName>
        <fullName evidence="4">TetR/AcrR family transcriptional regulator</fullName>
    </submittedName>
</protein>
<dbReference type="InterPro" id="IPR050109">
    <property type="entry name" value="HTH-type_TetR-like_transc_reg"/>
</dbReference>
<dbReference type="RefSeq" id="WP_209357611.1">
    <property type="nucleotide sequence ID" value="NZ_CP060010.1"/>
</dbReference>
<keyword evidence="1 2" id="KW-0238">DNA-binding</keyword>
<dbReference type="PANTHER" id="PTHR30055">
    <property type="entry name" value="HTH-TYPE TRANSCRIPTIONAL REGULATOR RUTR"/>
    <property type="match status" value="1"/>
</dbReference>
<dbReference type="InterPro" id="IPR001647">
    <property type="entry name" value="HTH_TetR"/>
</dbReference>
<feature type="DNA-binding region" description="H-T-H motif" evidence="2">
    <location>
        <begin position="32"/>
        <end position="51"/>
    </location>
</feature>
<dbReference type="KEGG" id="cact:HZ995_05230"/>
<dbReference type="GO" id="GO:0000976">
    <property type="term" value="F:transcription cis-regulatory region binding"/>
    <property type="evidence" value="ECO:0007669"/>
    <property type="project" value="TreeGrafter"/>
</dbReference>
<evidence type="ECO:0000256" key="2">
    <source>
        <dbReference type="PROSITE-ProRule" id="PRU00335"/>
    </source>
</evidence>
<name>A0A975ERK4_9RHOB</name>
<evidence type="ECO:0000259" key="3">
    <source>
        <dbReference type="PROSITE" id="PS50977"/>
    </source>
</evidence>
<dbReference type="PROSITE" id="PS50977">
    <property type="entry name" value="HTH_TETR_2"/>
    <property type="match status" value="1"/>
</dbReference>
<dbReference type="Pfam" id="PF00440">
    <property type="entry name" value="TetR_N"/>
    <property type="match status" value="1"/>
</dbReference>
<proteinExistence type="predicted"/>
<dbReference type="GO" id="GO:0003700">
    <property type="term" value="F:DNA-binding transcription factor activity"/>
    <property type="evidence" value="ECO:0007669"/>
    <property type="project" value="TreeGrafter"/>
</dbReference>